<protein>
    <submittedName>
        <fullName evidence="2">Uncharacterized protein</fullName>
    </submittedName>
</protein>
<comment type="caution">
    <text evidence="2">The sequence shown here is derived from an EMBL/GenBank/DDBJ whole genome shotgun (WGS) entry which is preliminary data.</text>
</comment>
<keyword evidence="1" id="KW-0812">Transmembrane</keyword>
<dbReference type="EMBL" id="JBHMAS010000068">
    <property type="protein sequence ID" value="MFB9783220.1"/>
    <property type="molecule type" value="Genomic_DNA"/>
</dbReference>
<evidence type="ECO:0000313" key="3">
    <source>
        <dbReference type="Proteomes" id="UP001589587"/>
    </source>
</evidence>
<evidence type="ECO:0000313" key="2">
    <source>
        <dbReference type="EMBL" id="MFB9783220.1"/>
    </source>
</evidence>
<keyword evidence="1" id="KW-1133">Transmembrane helix</keyword>
<accession>A0ABV5XL51</accession>
<dbReference type="RefSeq" id="WP_378375968.1">
    <property type="nucleotide sequence ID" value="NZ_JBHMAS010000068.1"/>
</dbReference>
<keyword evidence="3" id="KW-1185">Reference proteome</keyword>
<organism evidence="2 3">
    <name type="scientific">Rhodococcus baikonurensis</name>
    <dbReference type="NCBI Taxonomy" id="172041"/>
    <lineage>
        <taxon>Bacteria</taxon>
        <taxon>Bacillati</taxon>
        <taxon>Actinomycetota</taxon>
        <taxon>Actinomycetes</taxon>
        <taxon>Mycobacteriales</taxon>
        <taxon>Nocardiaceae</taxon>
        <taxon>Rhodococcus</taxon>
        <taxon>Rhodococcus erythropolis group</taxon>
    </lineage>
</organism>
<keyword evidence="1" id="KW-0472">Membrane</keyword>
<evidence type="ECO:0000256" key="1">
    <source>
        <dbReference type="SAM" id="Phobius"/>
    </source>
</evidence>
<name>A0ABV5XL51_9NOCA</name>
<feature type="transmembrane region" description="Helical" evidence="1">
    <location>
        <begin position="71"/>
        <end position="92"/>
    </location>
</feature>
<proteinExistence type="predicted"/>
<sequence>MRALIVILAVLGFVVGGIPLVGGLIDVMTSPDETIVYQGAYEPIRGVQMSRDYESSLNISYMALPDKSPQWLILACYPLIGAVLGALTAVVLGRLGWRLTRP</sequence>
<gene>
    <name evidence="2" type="ORF">ACFFQ6_26325</name>
</gene>
<reference evidence="2 3" key="1">
    <citation type="submission" date="2024-09" db="EMBL/GenBank/DDBJ databases">
        <authorList>
            <person name="Sun Q."/>
            <person name="Mori K."/>
        </authorList>
    </citation>
    <scope>NUCLEOTIDE SEQUENCE [LARGE SCALE GENOMIC DNA]</scope>
    <source>
        <strain evidence="2 3">JCM 11411</strain>
    </source>
</reference>
<dbReference type="Proteomes" id="UP001589587">
    <property type="component" value="Unassembled WGS sequence"/>
</dbReference>